<name>A0ACC1X3A9_MELAZ</name>
<comment type="caution">
    <text evidence="1">The sequence shown here is derived from an EMBL/GenBank/DDBJ whole genome shotgun (WGS) entry which is preliminary data.</text>
</comment>
<evidence type="ECO:0000313" key="2">
    <source>
        <dbReference type="Proteomes" id="UP001164539"/>
    </source>
</evidence>
<accession>A0ACC1X3A9</accession>
<keyword evidence="2" id="KW-1185">Reference proteome</keyword>
<protein>
    <submittedName>
        <fullName evidence="1">Terpene synthase</fullName>
    </submittedName>
</protein>
<proteinExistence type="predicted"/>
<evidence type="ECO:0000313" key="1">
    <source>
        <dbReference type="EMBL" id="KAJ4705686.1"/>
    </source>
</evidence>
<organism evidence="1 2">
    <name type="scientific">Melia azedarach</name>
    <name type="common">Chinaberry tree</name>
    <dbReference type="NCBI Taxonomy" id="155640"/>
    <lineage>
        <taxon>Eukaryota</taxon>
        <taxon>Viridiplantae</taxon>
        <taxon>Streptophyta</taxon>
        <taxon>Embryophyta</taxon>
        <taxon>Tracheophyta</taxon>
        <taxon>Spermatophyta</taxon>
        <taxon>Magnoliopsida</taxon>
        <taxon>eudicotyledons</taxon>
        <taxon>Gunneridae</taxon>
        <taxon>Pentapetalae</taxon>
        <taxon>rosids</taxon>
        <taxon>malvids</taxon>
        <taxon>Sapindales</taxon>
        <taxon>Meliaceae</taxon>
        <taxon>Melia</taxon>
    </lineage>
</organism>
<dbReference type="EMBL" id="CM051405">
    <property type="protein sequence ID" value="KAJ4705686.1"/>
    <property type="molecule type" value="Genomic_DNA"/>
</dbReference>
<gene>
    <name evidence="1" type="ORF">OWV82_022430</name>
</gene>
<reference evidence="1 2" key="1">
    <citation type="journal article" date="2023" name="Science">
        <title>Complex scaffold remodeling in plant triterpene biosynthesis.</title>
        <authorList>
            <person name="De La Pena R."/>
            <person name="Hodgson H."/>
            <person name="Liu J.C."/>
            <person name="Stephenson M.J."/>
            <person name="Martin A.C."/>
            <person name="Owen C."/>
            <person name="Harkess A."/>
            <person name="Leebens-Mack J."/>
            <person name="Jimenez L.E."/>
            <person name="Osbourn A."/>
            <person name="Sattely E.S."/>
        </authorList>
    </citation>
    <scope>NUCLEOTIDE SEQUENCE [LARGE SCALE GENOMIC DNA]</scope>
    <source>
        <strain evidence="2">cv. JPN11</strain>
        <tissue evidence="1">Leaf</tissue>
    </source>
</reference>
<dbReference type="Proteomes" id="UP001164539">
    <property type="component" value="Chromosome 12"/>
</dbReference>
<sequence length="530" mass="61582">MSMSTQSSADVAPNSASEIRHCADFPPSIWGNYFLTCPSEIVDTTTKEKYKALKEEARSKITATVIDKCTQKSLLQLIDAVQRLAVAYHFEKEIEDALVKIFEKNIDDGDDDLYTVSLRFRLLRQQGLMISCDIFNKFKDEEGKFFKESLKKDVEGILSLYEAAHLSIRGEEILDEALAFTSTHLKSMVPDHVCPKLAQQINHALYTPIRKAVPRFEARDFFDIYATNDLHDQVLLKFAKLDFNIVQAQHQKELSEFTRWWRDLDFSTKVSYARDRLVELYFWIMEMYVDPKYTFGRIMLTKISCITSVMDDTFDAYGTLEELRLFTEAVKRWDIGAINILPDYMKIIYKTLLDIYNEIDEELTKQGKSQCTPYAIKRMQELIELYFAQAEWLKEGYIPTVEEYMSIAFRSITTPMLITNSFLGMGHEYEQKRGHIASAVECYMKQYGVSEEEAVKVLKQEDANAWKDINEEFIVMNNNNRSWIVPFALLESILNLVRACDFVYKDGERYTDNYLMKDQVASLLKDPVIL</sequence>